<dbReference type="PANTHER" id="PTHR10896">
    <property type="entry name" value="GALACTOSYLGALACTOSYLXYLOSYLPROTEIN 3-BETA-GLUCURONOSYLTRANSFERASE BETA-1,3-GLUCURONYLTRANSFERASE"/>
    <property type="match status" value="1"/>
</dbReference>
<dbReference type="GO" id="GO:0009834">
    <property type="term" value="P:plant-type secondary cell wall biogenesis"/>
    <property type="evidence" value="ECO:0007669"/>
    <property type="project" value="TreeGrafter"/>
</dbReference>
<comment type="caution">
    <text evidence="12">The sequence shown here is derived from an EMBL/GenBank/DDBJ whole genome shotgun (WGS) entry which is preliminary data.</text>
</comment>
<keyword evidence="13" id="KW-1185">Reference proteome</keyword>
<gene>
    <name evidence="12" type="ORF">OSB04_029762</name>
</gene>
<protein>
    <recommendedName>
        <fullName evidence="11">Glycosyltransferases</fullName>
        <ecNumber evidence="11">2.4.-.-</ecNumber>
    </recommendedName>
</protein>
<evidence type="ECO:0000256" key="1">
    <source>
        <dbReference type="ARBA" id="ARBA00004323"/>
    </source>
</evidence>
<comment type="subcellular location">
    <subcellularLocation>
        <location evidence="1 11">Golgi apparatus membrane</location>
        <topology evidence="1 11">Single-pass type II membrane protein</topology>
    </subcellularLocation>
</comment>
<dbReference type="Proteomes" id="UP001172457">
    <property type="component" value="Chromosome 8"/>
</dbReference>
<dbReference type="InterPro" id="IPR005027">
    <property type="entry name" value="Glyco_trans_43"/>
</dbReference>
<dbReference type="GO" id="GO:0042285">
    <property type="term" value="F:xylosyltransferase activity"/>
    <property type="evidence" value="ECO:0007669"/>
    <property type="project" value="TreeGrafter"/>
</dbReference>
<keyword evidence="9" id="KW-0325">Glycoprotein</keyword>
<dbReference type="EC" id="2.4.-.-" evidence="11"/>
<dbReference type="Pfam" id="PF03360">
    <property type="entry name" value="Glyco_transf_43"/>
    <property type="match status" value="1"/>
</dbReference>
<keyword evidence="5 11" id="KW-0735">Signal-anchor</keyword>
<evidence type="ECO:0000256" key="5">
    <source>
        <dbReference type="ARBA" id="ARBA00022968"/>
    </source>
</evidence>
<dbReference type="AlphaFoldDB" id="A0AA38S5J4"/>
<evidence type="ECO:0000256" key="9">
    <source>
        <dbReference type="ARBA" id="ARBA00023180"/>
    </source>
</evidence>
<keyword evidence="3 11" id="KW-0808">Transferase</keyword>
<evidence type="ECO:0000256" key="3">
    <source>
        <dbReference type="ARBA" id="ARBA00022679"/>
    </source>
</evidence>
<proteinExistence type="inferred from homology"/>
<keyword evidence="10 11" id="KW-0961">Cell wall biogenesis/degradation</keyword>
<keyword evidence="4" id="KW-0812">Transmembrane</keyword>
<sequence length="390" mass="44066">MTTIRRTLSPVPRAGTVLGFGEASSVASPLSKCSSCNHDYDYTPSPTASVSGSTFEFGLYRFHLFVGFTPIVSVKNSTNLVSRNQAFSFEQSGKVRLDDVVSYGSSGTLAPSNVTIEKQENGTSNGVLNDGFDDKFLIVVTPTYPRMFQSFYLTVWRIPYGWYGPPLLWIVVEMTSQSSHTSELLRRSGVTYRHLVCTKNVTEVKDPRVHQRNVALLHIETHRFDGIVYFADDINIYSTQLFDHMRQIKRFGTWPVAKLKKNTRVATFVGPICNGTQVIGWHTNDVMRRFLRFHADLSGFAFNSTILWDPKKWHRPTIEPIRQLDTVKDGFQVSSFIEQVVEDETEMEGIPEECSKVLVWHAPMGSSPIHPQEWSFNANLDAILPLTLSI</sequence>
<evidence type="ECO:0000256" key="4">
    <source>
        <dbReference type="ARBA" id="ARBA00022692"/>
    </source>
</evidence>
<keyword evidence="7 11" id="KW-0333">Golgi apparatus</keyword>
<evidence type="ECO:0000313" key="12">
    <source>
        <dbReference type="EMBL" id="KAJ9537029.1"/>
    </source>
</evidence>
<dbReference type="SUPFAM" id="SSF53448">
    <property type="entry name" value="Nucleotide-diphospho-sugar transferases"/>
    <property type="match status" value="1"/>
</dbReference>
<evidence type="ECO:0000256" key="8">
    <source>
        <dbReference type="ARBA" id="ARBA00023136"/>
    </source>
</evidence>
<comment type="function">
    <text evidence="11">Involved in the synthesis of glucuronoxylan hemicellulose in secondary cell walls.</text>
</comment>
<evidence type="ECO:0000256" key="7">
    <source>
        <dbReference type="ARBA" id="ARBA00023034"/>
    </source>
</evidence>
<comment type="similarity">
    <text evidence="2 11">Belongs to the glycosyltransferase 43 family.</text>
</comment>
<dbReference type="InterPro" id="IPR029044">
    <property type="entry name" value="Nucleotide-diphossugar_trans"/>
</dbReference>
<keyword evidence="6" id="KW-1133">Transmembrane helix</keyword>
<dbReference type="GO" id="GO:0010417">
    <property type="term" value="P:glucuronoxylan biosynthetic process"/>
    <property type="evidence" value="ECO:0007669"/>
    <property type="project" value="TreeGrafter"/>
</dbReference>
<organism evidence="12 13">
    <name type="scientific">Centaurea solstitialis</name>
    <name type="common">yellow star-thistle</name>
    <dbReference type="NCBI Taxonomy" id="347529"/>
    <lineage>
        <taxon>Eukaryota</taxon>
        <taxon>Viridiplantae</taxon>
        <taxon>Streptophyta</taxon>
        <taxon>Embryophyta</taxon>
        <taxon>Tracheophyta</taxon>
        <taxon>Spermatophyta</taxon>
        <taxon>Magnoliopsida</taxon>
        <taxon>eudicotyledons</taxon>
        <taxon>Gunneridae</taxon>
        <taxon>Pentapetalae</taxon>
        <taxon>asterids</taxon>
        <taxon>campanulids</taxon>
        <taxon>Asterales</taxon>
        <taxon>Asteraceae</taxon>
        <taxon>Carduoideae</taxon>
        <taxon>Cardueae</taxon>
        <taxon>Centaureinae</taxon>
        <taxon>Centaurea</taxon>
    </lineage>
</organism>
<dbReference type="CDD" id="cd00218">
    <property type="entry name" value="GlcAT-I"/>
    <property type="match status" value="1"/>
</dbReference>
<dbReference type="Gene3D" id="3.90.550.10">
    <property type="entry name" value="Spore Coat Polysaccharide Biosynthesis Protein SpsA, Chain A"/>
    <property type="match status" value="1"/>
</dbReference>
<evidence type="ECO:0000313" key="13">
    <source>
        <dbReference type="Proteomes" id="UP001172457"/>
    </source>
</evidence>
<reference evidence="12" key="1">
    <citation type="submission" date="2023-03" db="EMBL/GenBank/DDBJ databases">
        <title>Chromosome-scale reference genome and RAD-based genetic map of yellow starthistle (Centaurea solstitialis) reveal putative structural variation and QTLs associated with invader traits.</title>
        <authorList>
            <person name="Reatini B."/>
            <person name="Cang F.A."/>
            <person name="Jiang Q."/>
            <person name="Mckibben M.T.W."/>
            <person name="Barker M.S."/>
            <person name="Rieseberg L.H."/>
            <person name="Dlugosch K.M."/>
        </authorList>
    </citation>
    <scope>NUCLEOTIDE SEQUENCE</scope>
    <source>
        <strain evidence="12">CAN-66</strain>
        <tissue evidence="12">Leaf</tissue>
    </source>
</reference>
<dbReference type="GO" id="GO:0015018">
    <property type="term" value="F:galactosylgalactosylxylosylprotein 3-beta-glucuronosyltransferase activity"/>
    <property type="evidence" value="ECO:0007669"/>
    <property type="project" value="InterPro"/>
</dbReference>
<evidence type="ECO:0000256" key="2">
    <source>
        <dbReference type="ARBA" id="ARBA00007706"/>
    </source>
</evidence>
<dbReference type="GO" id="GO:0000139">
    <property type="term" value="C:Golgi membrane"/>
    <property type="evidence" value="ECO:0007669"/>
    <property type="project" value="UniProtKB-SubCell"/>
</dbReference>
<name>A0AA38S5J4_9ASTR</name>
<dbReference type="GO" id="GO:0071555">
    <property type="term" value="P:cell wall organization"/>
    <property type="evidence" value="ECO:0007669"/>
    <property type="project" value="UniProtKB-KW"/>
</dbReference>
<evidence type="ECO:0000256" key="11">
    <source>
        <dbReference type="RuleBase" id="RU363127"/>
    </source>
</evidence>
<accession>A0AA38S5J4</accession>
<evidence type="ECO:0000256" key="6">
    <source>
        <dbReference type="ARBA" id="ARBA00022989"/>
    </source>
</evidence>
<keyword evidence="8" id="KW-0472">Membrane</keyword>
<dbReference type="EMBL" id="JARYMX010000008">
    <property type="protein sequence ID" value="KAJ9537029.1"/>
    <property type="molecule type" value="Genomic_DNA"/>
</dbReference>
<evidence type="ECO:0000256" key="10">
    <source>
        <dbReference type="ARBA" id="ARBA00023316"/>
    </source>
</evidence>
<dbReference type="PANTHER" id="PTHR10896:SF20">
    <property type="entry name" value="BETA-1,4-XYLOSYLTRANSFERASE IRX9L-RELATED"/>
    <property type="match status" value="1"/>
</dbReference>